<dbReference type="Proteomes" id="UP000467840">
    <property type="component" value="Chromosome 8"/>
</dbReference>
<keyword evidence="3" id="KW-1185">Reference proteome</keyword>
<sequence length="78" mass="8434">MPARRGSTAVETSTPGGGVHGAKCEAVEAAAEVMPLSAEYLRISLWVRYIEEVTKYLEGSESEDASKYRPNAVSGFLR</sequence>
<dbReference type="EMBL" id="JAAGAX010000016">
    <property type="protein sequence ID" value="KAF2289334.1"/>
    <property type="molecule type" value="Genomic_DNA"/>
</dbReference>
<evidence type="ECO:0000256" key="1">
    <source>
        <dbReference type="SAM" id="MobiDB-lite"/>
    </source>
</evidence>
<comment type="caution">
    <text evidence="2">The sequence shown here is derived from an EMBL/GenBank/DDBJ whole genome shotgun (WGS) entry which is preliminary data.</text>
</comment>
<proteinExistence type="predicted"/>
<feature type="region of interest" description="Disordered" evidence="1">
    <location>
        <begin position="58"/>
        <end position="78"/>
    </location>
</feature>
<evidence type="ECO:0000313" key="3">
    <source>
        <dbReference type="Proteomes" id="UP000467840"/>
    </source>
</evidence>
<protein>
    <submittedName>
        <fullName evidence="2">Uncharacterized protein</fullName>
    </submittedName>
</protein>
<name>A0A6A6KLI6_HEVBR</name>
<gene>
    <name evidence="2" type="ORF">GH714_034976</name>
</gene>
<reference evidence="2 3" key="1">
    <citation type="journal article" date="2020" name="Mol. Plant">
        <title>The Chromosome-Based Rubber Tree Genome Provides New Insights into Spurge Genome Evolution and Rubber Biosynthesis.</title>
        <authorList>
            <person name="Liu J."/>
            <person name="Shi C."/>
            <person name="Shi C.C."/>
            <person name="Li W."/>
            <person name="Zhang Q.J."/>
            <person name="Zhang Y."/>
            <person name="Li K."/>
            <person name="Lu H.F."/>
            <person name="Shi C."/>
            <person name="Zhu S.T."/>
            <person name="Xiao Z.Y."/>
            <person name="Nan H."/>
            <person name="Yue Y."/>
            <person name="Zhu X.G."/>
            <person name="Wu Y."/>
            <person name="Hong X.N."/>
            <person name="Fan G.Y."/>
            <person name="Tong Y."/>
            <person name="Zhang D."/>
            <person name="Mao C.L."/>
            <person name="Liu Y.L."/>
            <person name="Hao S.J."/>
            <person name="Liu W.Q."/>
            <person name="Lv M.Q."/>
            <person name="Zhang H.B."/>
            <person name="Liu Y."/>
            <person name="Hu-Tang G.R."/>
            <person name="Wang J.P."/>
            <person name="Wang J.H."/>
            <person name="Sun Y.H."/>
            <person name="Ni S.B."/>
            <person name="Chen W.B."/>
            <person name="Zhang X.C."/>
            <person name="Jiao Y.N."/>
            <person name="Eichler E.E."/>
            <person name="Li G.H."/>
            <person name="Liu X."/>
            <person name="Gao L.Z."/>
        </authorList>
    </citation>
    <scope>NUCLEOTIDE SEQUENCE [LARGE SCALE GENOMIC DNA]</scope>
    <source>
        <strain evidence="3">cv. GT1</strain>
        <tissue evidence="2">Leaf</tissue>
    </source>
</reference>
<feature type="region of interest" description="Disordered" evidence="1">
    <location>
        <begin position="1"/>
        <end position="21"/>
    </location>
</feature>
<evidence type="ECO:0000313" key="2">
    <source>
        <dbReference type="EMBL" id="KAF2289334.1"/>
    </source>
</evidence>
<organism evidence="2 3">
    <name type="scientific">Hevea brasiliensis</name>
    <name type="common">Para rubber tree</name>
    <name type="synonym">Siphonia brasiliensis</name>
    <dbReference type="NCBI Taxonomy" id="3981"/>
    <lineage>
        <taxon>Eukaryota</taxon>
        <taxon>Viridiplantae</taxon>
        <taxon>Streptophyta</taxon>
        <taxon>Embryophyta</taxon>
        <taxon>Tracheophyta</taxon>
        <taxon>Spermatophyta</taxon>
        <taxon>Magnoliopsida</taxon>
        <taxon>eudicotyledons</taxon>
        <taxon>Gunneridae</taxon>
        <taxon>Pentapetalae</taxon>
        <taxon>rosids</taxon>
        <taxon>fabids</taxon>
        <taxon>Malpighiales</taxon>
        <taxon>Euphorbiaceae</taxon>
        <taxon>Crotonoideae</taxon>
        <taxon>Micrandreae</taxon>
        <taxon>Hevea</taxon>
    </lineage>
</organism>
<dbReference type="AlphaFoldDB" id="A0A6A6KLI6"/>
<accession>A0A6A6KLI6</accession>